<keyword evidence="5" id="KW-1185">Reference proteome</keyword>
<evidence type="ECO:0000256" key="1">
    <source>
        <dbReference type="ARBA" id="ARBA00009995"/>
    </source>
</evidence>
<accession>A0ABM3IRZ3</accession>
<evidence type="ECO:0000313" key="6">
    <source>
        <dbReference type="RefSeq" id="XP_048334272.2"/>
    </source>
</evidence>
<dbReference type="GeneID" id="107410014"/>
<dbReference type="PANTHER" id="PTHR11926:SF870">
    <property type="entry name" value="UDP-GLYCOSYLTRANSFERASE 75B1"/>
    <property type="match status" value="1"/>
</dbReference>
<dbReference type="CDD" id="cd03784">
    <property type="entry name" value="GT1_Gtf-like"/>
    <property type="match status" value="1"/>
</dbReference>
<gene>
    <name evidence="6" type="primary">LOC107410014</name>
</gene>
<dbReference type="Gene3D" id="3.40.50.2000">
    <property type="entry name" value="Glycogen Phosphorylase B"/>
    <property type="match status" value="2"/>
</dbReference>
<dbReference type="PROSITE" id="PS00375">
    <property type="entry name" value="UDPGT"/>
    <property type="match status" value="1"/>
</dbReference>
<evidence type="ECO:0000256" key="2">
    <source>
        <dbReference type="ARBA" id="ARBA00022679"/>
    </source>
</evidence>
<evidence type="ECO:0000313" key="5">
    <source>
        <dbReference type="Proteomes" id="UP001652623"/>
    </source>
</evidence>
<dbReference type="PANTHER" id="PTHR11926">
    <property type="entry name" value="GLUCOSYL/GLUCURONOSYL TRANSFERASES"/>
    <property type="match status" value="1"/>
</dbReference>
<dbReference type="InterPro" id="IPR035595">
    <property type="entry name" value="UDP_glycos_trans_CS"/>
</dbReference>
<dbReference type="SUPFAM" id="SSF53756">
    <property type="entry name" value="UDP-Glycosyltransferase/glycogen phosphorylase"/>
    <property type="match status" value="1"/>
</dbReference>
<dbReference type="Proteomes" id="UP001652623">
    <property type="component" value="Chromosome 3"/>
</dbReference>
<comment type="similarity">
    <text evidence="1 3">Belongs to the UDP-glycosyltransferase family.</text>
</comment>
<keyword evidence="2 3" id="KW-0808">Transferase</keyword>
<name>A0ABM3IRZ3_ZIZJJ</name>
<reference evidence="6" key="1">
    <citation type="submission" date="2025-08" db="UniProtKB">
        <authorList>
            <consortium name="RefSeq"/>
        </authorList>
    </citation>
    <scope>IDENTIFICATION</scope>
    <source>
        <tissue evidence="6">Seedling</tissue>
    </source>
</reference>
<dbReference type="RefSeq" id="XP_048334272.2">
    <property type="nucleotide sequence ID" value="XM_048478315.2"/>
</dbReference>
<evidence type="ECO:0000256" key="4">
    <source>
        <dbReference type="RuleBase" id="RU362057"/>
    </source>
</evidence>
<protein>
    <recommendedName>
        <fullName evidence="4">Glycosyltransferase</fullName>
        <ecNumber evidence="4">2.4.1.-</ecNumber>
    </recommendedName>
</protein>
<dbReference type="Pfam" id="PF00201">
    <property type="entry name" value="UDPGT"/>
    <property type="match status" value="1"/>
</dbReference>
<dbReference type="EC" id="2.4.1.-" evidence="4"/>
<evidence type="ECO:0000256" key="3">
    <source>
        <dbReference type="RuleBase" id="RU003718"/>
    </source>
</evidence>
<keyword evidence="3" id="KW-0328">Glycosyltransferase</keyword>
<sequence>MAQISIIVVTFPAQGCINPALQFAKRLISVGVEVNFFTTHSTHRRMINTGASTPAGLSFIPFSDGYNDGFKPGDDINHFVSELSLHGSQTLSNLIISNENQGRPFSCIVYTLLLPWVAEVAHELHLPSALLWVEPATVFNIYYNYFHGYEDLIRDNMGKNDDHSSWIRLPGLPLELRSRDVPSILDAENANNFTAPLFKRLFELLDKENKPKVLVNTFESLEPEALRSISKFDMIGIGPLIPSAFLDYGKEKDPSDTSFGGDLFQSSKDYKQWLNLKPKRSVIYVSFGSISVLSKQQTEEIGRALLDYGRPFLWVITEKQRNAEEKGKEDHELREELEKLGKIVPWCSQMEVLSNPSMGCFMTHCGWNSTLESLVCGVPMVAFPQWIDQRTNAKLVEDVWKTGLRVKANKEGIVERDEIKRCLDLVMEDGEIGEEIRRNAEKWKDLGREAAMEGGSSYKNFKAFVSEL</sequence>
<organism evidence="5 6">
    <name type="scientific">Ziziphus jujuba</name>
    <name type="common">Chinese jujube</name>
    <name type="synonym">Ziziphus sativa</name>
    <dbReference type="NCBI Taxonomy" id="326968"/>
    <lineage>
        <taxon>Eukaryota</taxon>
        <taxon>Viridiplantae</taxon>
        <taxon>Streptophyta</taxon>
        <taxon>Embryophyta</taxon>
        <taxon>Tracheophyta</taxon>
        <taxon>Spermatophyta</taxon>
        <taxon>Magnoliopsida</taxon>
        <taxon>eudicotyledons</taxon>
        <taxon>Gunneridae</taxon>
        <taxon>Pentapetalae</taxon>
        <taxon>rosids</taxon>
        <taxon>fabids</taxon>
        <taxon>Rosales</taxon>
        <taxon>Rhamnaceae</taxon>
        <taxon>Paliureae</taxon>
        <taxon>Ziziphus</taxon>
    </lineage>
</organism>
<proteinExistence type="inferred from homology"/>
<dbReference type="InterPro" id="IPR002213">
    <property type="entry name" value="UDP_glucos_trans"/>
</dbReference>